<feature type="active site" evidence="4 5">
    <location>
        <position position="297"/>
    </location>
</feature>
<dbReference type="EC" id="3.5.1.44" evidence="4"/>
<reference evidence="10 11" key="1">
    <citation type="submission" date="2016-12" db="EMBL/GenBank/DDBJ databases">
        <authorList>
            <person name="Song W.-J."/>
            <person name="Kurnit D.M."/>
        </authorList>
    </citation>
    <scope>NUCLEOTIDE SEQUENCE [LARGE SCALE GENOMIC DNA]</scope>
    <source>
        <strain evidence="10 11">175</strain>
    </source>
</reference>
<dbReference type="OrthoDB" id="9793421at2"/>
<evidence type="ECO:0000313" key="11">
    <source>
        <dbReference type="Proteomes" id="UP000192923"/>
    </source>
</evidence>
<dbReference type="InterPro" id="IPR001789">
    <property type="entry name" value="Sig_transdc_resp-reg_receiver"/>
</dbReference>
<dbReference type="InterPro" id="IPR008248">
    <property type="entry name" value="CheB-like"/>
</dbReference>
<comment type="PTM">
    <text evidence="4">Phosphorylated by CheA. Phosphorylation of the N-terminal regulatory domain activates the methylesterase activity.</text>
</comment>
<keyword evidence="4" id="KW-0963">Cytoplasm</keyword>
<keyword evidence="2 4" id="KW-0378">Hydrolase</keyword>
<dbReference type="NCBIfam" id="NF001965">
    <property type="entry name" value="PRK00742.1"/>
    <property type="match status" value="1"/>
</dbReference>
<dbReference type="GO" id="GO:0008984">
    <property type="term" value="F:protein-glutamate methylesterase activity"/>
    <property type="evidence" value="ECO:0007669"/>
    <property type="project" value="UniProtKB-UniRule"/>
</dbReference>
<evidence type="ECO:0000256" key="4">
    <source>
        <dbReference type="HAMAP-Rule" id="MF_00099"/>
    </source>
</evidence>
<dbReference type="AlphaFoldDB" id="A0A1Y6D3J2"/>
<protein>
    <recommendedName>
        <fullName evidence="4">Protein-glutamate methylesterase/protein-glutamine glutaminase</fullName>
        <ecNumber evidence="4">3.1.1.61</ecNumber>
        <ecNumber evidence="4">3.5.1.44</ecNumber>
    </recommendedName>
</protein>
<dbReference type="InterPro" id="IPR035909">
    <property type="entry name" value="CheB_C"/>
</dbReference>
<comment type="subcellular location">
    <subcellularLocation>
        <location evidence="4">Cytoplasm</location>
    </subcellularLocation>
</comment>
<dbReference type="SUPFAM" id="SSF52738">
    <property type="entry name" value="Methylesterase CheB, C-terminal domain"/>
    <property type="match status" value="1"/>
</dbReference>
<evidence type="ECO:0000256" key="1">
    <source>
        <dbReference type="ARBA" id="ARBA00022500"/>
    </source>
</evidence>
<dbReference type="EC" id="3.1.1.61" evidence="4"/>
<dbReference type="PROSITE" id="PS50110">
    <property type="entry name" value="RESPONSE_REGULATORY"/>
    <property type="match status" value="1"/>
</dbReference>
<organism evidence="10 11">
    <name type="scientific">Methylomagnum ishizawai</name>
    <dbReference type="NCBI Taxonomy" id="1760988"/>
    <lineage>
        <taxon>Bacteria</taxon>
        <taxon>Pseudomonadati</taxon>
        <taxon>Pseudomonadota</taxon>
        <taxon>Gammaproteobacteria</taxon>
        <taxon>Methylococcales</taxon>
        <taxon>Methylococcaceae</taxon>
        <taxon>Methylomagnum</taxon>
    </lineage>
</organism>
<feature type="domain" description="Response regulatory" evidence="8">
    <location>
        <begin position="4"/>
        <end position="121"/>
    </location>
</feature>
<evidence type="ECO:0000259" key="8">
    <source>
        <dbReference type="PROSITE" id="PS50110"/>
    </source>
</evidence>
<accession>A0A1Y6D3J2</accession>
<evidence type="ECO:0000256" key="7">
    <source>
        <dbReference type="SAM" id="MobiDB-lite"/>
    </source>
</evidence>
<dbReference type="GO" id="GO:0006935">
    <property type="term" value="P:chemotaxis"/>
    <property type="evidence" value="ECO:0007669"/>
    <property type="project" value="UniProtKB-UniRule"/>
</dbReference>
<dbReference type="CDD" id="cd17541">
    <property type="entry name" value="REC_CheB-like"/>
    <property type="match status" value="1"/>
</dbReference>
<dbReference type="InterPro" id="IPR000673">
    <property type="entry name" value="Sig_transdc_resp-reg_Me-estase"/>
</dbReference>
<name>A0A1Y6D3J2_9GAMM</name>
<evidence type="ECO:0000259" key="9">
    <source>
        <dbReference type="PROSITE" id="PS50122"/>
    </source>
</evidence>
<dbReference type="Pfam" id="PF00072">
    <property type="entry name" value="Response_reg"/>
    <property type="match status" value="1"/>
</dbReference>
<dbReference type="RefSeq" id="WP_085212797.1">
    <property type="nucleotide sequence ID" value="NZ_FXAM01000001.1"/>
</dbReference>
<dbReference type="PIRSF" id="PIRSF000876">
    <property type="entry name" value="RR_chemtxs_CheB"/>
    <property type="match status" value="1"/>
</dbReference>
<dbReference type="PANTHER" id="PTHR42872:SF3">
    <property type="entry name" value="PROTEIN-GLUTAMATE METHYLESTERASE_PROTEIN-GLUTAMINE GLUTAMINASE 1"/>
    <property type="match status" value="1"/>
</dbReference>
<dbReference type="GO" id="GO:0000156">
    <property type="term" value="F:phosphorelay response regulator activity"/>
    <property type="evidence" value="ECO:0007669"/>
    <property type="project" value="InterPro"/>
</dbReference>
<feature type="modified residue" description="4-aspartylphosphate" evidence="4 6">
    <location>
        <position position="55"/>
    </location>
</feature>
<evidence type="ECO:0000256" key="2">
    <source>
        <dbReference type="ARBA" id="ARBA00022801"/>
    </source>
</evidence>
<dbReference type="PANTHER" id="PTHR42872">
    <property type="entry name" value="PROTEIN-GLUTAMATE METHYLESTERASE/PROTEIN-GLUTAMINE GLUTAMINASE"/>
    <property type="match status" value="1"/>
</dbReference>
<gene>
    <name evidence="4" type="primary">cheB</name>
    <name evidence="10" type="ORF">SAMN02949497_2303</name>
</gene>
<feature type="active site" evidence="4 5">
    <location>
        <position position="200"/>
    </location>
</feature>
<dbReference type="Pfam" id="PF01339">
    <property type="entry name" value="CheB_methylest"/>
    <property type="match status" value="1"/>
</dbReference>
<comment type="catalytic activity">
    <reaction evidence="4">
        <text>L-glutaminyl-[protein] + H2O = L-glutamyl-[protein] + NH4(+)</text>
        <dbReference type="Rhea" id="RHEA:16441"/>
        <dbReference type="Rhea" id="RHEA-COMP:10207"/>
        <dbReference type="Rhea" id="RHEA-COMP:10208"/>
        <dbReference type="ChEBI" id="CHEBI:15377"/>
        <dbReference type="ChEBI" id="CHEBI:28938"/>
        <dbReference type="ChEBI" id="CHEBI:29973"/>
        <dbReference type="ChEBI" id="CHEBI:30011"/>
        <dbReference type="EC" id="3.5.1.44"/>
    </reaction>
</comment>
<dbReference type="GO" id="GO:0050568">
    <property type="term" value="F:protein-glutamine glutaminase activity"/>
    <property type="evidence" value="ECO:0007669"/>
    <property type="project" value="UniProtKB-UniRule"/>
</dbReference>
<comment type="domain">
    <text evidence="4">Contains a C-terminal catalytic domain, and an N-terminal region which modulates catalytic activity.</text>
</comment>
<dbReference type="Proteomes" id="UP000192923">
    <property type="component" value="Unassembled WGS sequence"/>
</dbReference>
<proteinExistence type="inferred from homology"/>
<feature type="active site" evidence="4 5">
    <location>
        <position position="173"/>
    </location>
</feature>
<dbReference type="EMBL" id="FXAM01000001">
    <property type="protein sequence ID" value="SMF94964.1"/>
    <property type="molecule type" value="Genomic_DNA"/>
</dbReference>
<dbReference type="Gene3D" id="3.40.50.180">
    <property type="entry name" value="Methylesterase CheB, C-terminal domain"/>
    <property type="match status" value="1"/>
</dbReference>
<evidence type="ECO:0000313" key="10">
    <source>
        <dbReference type="EMBL" id="SMF94964.1"/>
    </source>
</evidence>
<comment type="similarity">
    <text evidence="4">Belongs to the CheB family.</text>
</comment>
<dbReference type="InterPro" id="IPR011006">
    <property type="entry name" value="CheY-like_superfamily"/>
</dbReference>
<feature type="domain" description="CheB-type methylesterase" evidence="9">
    <location>
        <begin position="161"/>
        <end position="348"/>
    </location>
</feature>
<keyword evidence="11" id="KW-1185">Reference proteome</keyword>
<comment type="catalytic activity">
    <reaction evidence="3 4">
        <text>[protein]-L-glutamate 5-O-methyl ester + H2O = L-glutamyl-[protein] + methanol + H(+)</text>
        <dbReference type="Rhea" id="RHEA:23236"/>
        <dbReference type="Rhea" id="RHEA-COMP:10208"/>
        <dbReference type="Rhea" id="RHEA-COMP:10311"/>
        <dbReference type="ChEBI" id="CHEBI:15377"/>
        <dbReference type="ChEBI" id="CHEBI:15378"/>
        <dbReference type="ChEBI" id="CHEBI:17790"/>
        <dbReference type="ChEBI" id="CHEBI:29973"/>
        <dbReference type="ChEBI" id="CHEBI:82795"/>
        <dbReference type="EC" id="3.1.1.61"/>
    </reaction>
</comment>
<dbReference type="Gene3D" id="3.40.50.2300">
    <property type="match status" value="1"/>
</dbReference>
<dbReference type="CDD" id="cd16432">
    <property type="entry name" value="CheB_Rec"/>
    <property type="match status" value="1"/>
</dbReference>
<evidence type="ECO:0000256" key="3">
    <source>
        <dbReference type="ARBA" id="ARBA00048267"/>
    </source>
</evidence>
<dbReference type="HAMAP" id="MF_00099">
    <property type="entry name" value="CheB_chemtxs"/>
    <property type="match status" value="1"/>
</dbReference>
<keyword evidence="1 4" id="KW-0145">Chemotaxis</keyword>
<sequence>MVYRVLVVDDSNFMRHRLTEILNGDDHLEVVGSAGNGLDAIRMAAELQPDVITMDVEMPVMDGITAVRRIMRERPTPILMFSVSTQAGARATLEALDAGAMDFIPKQLHEISADKETAKRMLCGRVLELARHRAKVHASPTPRPAIRSAPRPRHPPSQSGHLRGVNLIAIAASTGGPTAVQKVLAALPAQLPVPVLVVQHMPGNFTGSFAERLNQVCAIEVREAKHGDELRPGLALVAPGGVQMELREQAGRRTIALREAAEGEYFRPSADVTFASLAGLAHSPRALVIVLTGMGSDGRQGAARLKARGAAVWAQDERSCVVYGMPKAIVDGRLADAVYDLDDMADELARGQPWTA</sequence>
<evidence type="ECO:0000256" key="5">
    <source>
        <dbReference type="PROSITE-ProRule" id="PRU00050"/>
    </source>
</evidence>
<dbReference type="GO" id="GO:0005737">
    <property type="term" value="C:cytoplasm"/>
    <property type="evidence" value="ECO:0007669"/>
    <property type="project" value="UniProtKB-SubCell"/>
</dbReference>
<feature type="compositionally biased region" description="Low complexity" evidence="7">
    <location>
        <begin position="138"/>
        <end position="149"/>
    </location>
</feature>
<feature type="region of interest" description="Disordered" evidence="7">
    <location>
        <begin position="133"/>
        <end position="161"/>
    </location>
</feature>
<dbReference type="PROSITE" id="PS50122">
    <property type="entry name" value="CHEB"/>
    <property type="match status" value="1"/>
</dbReference>
<dbReference type="STRING" id="1760988.SAMN02949497_2303"/>
<keyword evidence="4 6" id="KW-0597">Phosphoprotein</keyword>
<evidence type="ECO:0000256" key="6">
    <source>
        <dbReference type="PROSITE-ProRule" id="PRU00169"/>
    </source>
</evidence>
<dbReference type="SMART" id="SM00448">
    <property type="entry name" value="REC"/>
    <property type="match status" value="1"/>
</dbReference>
<dbReference type="SUPFAM" id="SSF52172">
    <property type="entry name" value="CheY-like"/>
    <property type="match status" value="1"/>
</dbReference>
<comment type="function">
    <text evidence="4">Involved in chemotaxis. Part of a chemotaxis signal transduction system that modulates chemotaxis in response to various stimuli. Catalyzes the demethylation of specific methylglutamate residues introduced into the chemoreceptors (methyl-accepting chemotaxis proteins or MCP) by CheR. Also mediates the irreversible deamidation of specific glutamine residues to glutamic acid.</text>
</comment>